<dbReference type="AlphaFoldDB" id="A0A395IXF4"/>
<dbReference type="GO" id="GO:0016102">
    <property type="term" value="P:diterpenoid biosynthetic process"/>
    <property type="evidence" value="ECO:0007669"/>
    <property type="project" value="TreeGrafter"/>
</dbReference>
<sequence length="507" mass="56601">MESSNLNIKAQILVQTLTNQVSQQHGSGSMSTAIYDTAWVSMITRETDSGTILLFPESFNYLLESQAEDGGWETYASTVDGILNTGAALLSLIKFSTTQNASFSGLDLRPRIASAVNHLMTQLHTWDVKRSDYVGFEILVPALLDMLEEYNIQFEFPGRSILQTLRDVKMAKFRPEILYGPCKTTLLHSLEAFIGKIDFNRVVHHKTNGHFMASPSSTAAYLMNCSVWDQEAELYLRNAVANSIGKGTGSVPCAFPTTIFEVTWILSTLLKSHFSNNVLGPYNLSILSEFLKKELKVQGGIVGFAPLVLADADDTAKTIETLNLLGDLVAPEEMISTYETVTHFQTYKSERTASFSANCNVLSALLHVEKPSCYIKEIVKAASFLSRIWSLGKIQDKWNTSVHYSMMLLAQSLRNLLTLWSQGKLPSLPKNLVEESWKQFKKAYCFAAYNEALNFSNSHHSWSSELMELTNISDTAQTHLADNRHCLSIEMSRRFSFGWGVEEIGGD</sequence>
<reference evidence="2 3" key="1">
    <citation type="submission" date="2018-06" db="EMBL/GenBank/DDBJ databases">
        <title>Genome Sequence of the Brown Rot Fungal Pathogen Monilinia fructigena.</title>
        <authorList>
            <person name="Landi L."/>
            <person name="De Miccolis Angelini R.M."/>
            <person name="Pollastro S."/>
            <person name="Abate D."/>
            <person name="Faretra F."/>
            <person name="Romanazzi G."/>
        </authorList>
    </citation>
    <scope>NUCLEOTIDE SEQUENCE [LARGE SCALE GENOMIC DNA]</scope>
    <source>
        <strain evidence="2 3">Mfrg269</strain>
    </source>
</reference>
<dbReference type="GO" id="GO:0010333">
    <property type="term" value="F:terpene synthase activity"/>
    <property type="evidence" value="ECO:0007669"/>
    <property type="project" value="InterPro"/>
</dbReference>
<proteinExistence type="inferred from homology"/>
<dbReference type="EMBL" id="QKRW01000012">
    <property type="protein sequence ID" value="RAL64942.1"/>
    <property type="molecule type" value="Genomic_DNA"/>
</dbReference>
<protein>
    <recommendedName>
        <fullName evidence="4">Terpene synthase N-terminal domain-containing protein</fullName>
    </recommendedName>
</protein>
<comment type="caution">
    <text evidence="2">The sequence shown here is derived from an EMBL/GenBank/DDBJ whole genome shotgun (WGS) entry which is preliminary data.</text>
</comment>
<comment type="similarity">
    <text evidence="1">Belongs to the terpene synthase family.</text>
</comment>
<evidence type="ECO:0000313" key="2">
    <source>
        <dbReference type="EMBL" id="RAL64942.1"/>
    </source>
</evidence>
<dbReference type="InterPro" id="IPR050148">
    <property type="entry name" value="Terpene_synthase-like"/>
</dbReference>
<accession>A0A395IXF4</accession>
<dbReference type="OrthoDB" id="2343925at2759"/>
<evidence type="ECO:0000313" key="3">
    <source>
        <dbReference type="Proteomes" id="UP000249056"/>
    </source>
</evidence>
<dbReference type="PANTHER" id="PTHR31739:SF25">
    <property type="entry name" value="(E,E)-GERANYLLINALOOL SYNTHASE"/>
    <property type="match status" value="1"/>
</dbReference>
<dbReference type="GO" id="GO:0000287">
    <property type="term" value="F:magnesium ion binding"/>
    <property type="evidence" value="ECO:0007669"/>
    <property type="project" value="TreeGrafter"/>
</dbReference>
<organism evidence="2 3">
    <name type="scientific">Monilinia fructigena</name>
    <dbReference type="NCBI Taxonomy" id="38457"/>
    <lineage>
        <taxon>Eukaryota</taxon>
        <taxon>Fungi</taxon>
        <taxon>Dikarya</taxon>
        <taxon>Ascomycota</taxon>
        <taxon>Pezizomycotina</taxon>
        <taxon>Leotiomycetes</taxon>
        <taxon>Helotiales</taxon>
        <taxon>Sclerotiniaceae</taxon>
        <taxon>Monilinia</taxon>
    </lineage>
</organism>
<dbReference type="Gene3D" id="1.50.10.160">
    <property type="match status" value="1"/>
</dbReference>
<evidence type="ECO:0008006" key="4">
    <source>
        <dbReference type="Google" id="ProtNLM"/>
    </source>
</evidence>
<gene>
    <name evidence="2" type="ORF">DID88_001533</name>
</gene>
<dbReference type="PANTHER" id="PTHR31739">
    <property type="entry name" value="ENT-COPALYL DIPHOSPHATE SYNTHASE, CHLOROPLASTIC"/>
    <property type="match status" value="1"/>
</dbReference>
<dbReference type="Proteomes" id="UP000249056">
    <property type="component" value="Unassembled WGS sequence"/>
</dbReference>
<keyword evidence="3" id="KW-1185">Reference proteome</keyword>
<evidence type="ECO:0000256" key="1">
    <source>
        <dbReference type="ARBA" id="ARBA00006333"/>
    </source>
</evidence>
<name>A0A395IXF4_9HELO</name>
<dbReference type="InterPro" id="IPR008930">
    <property type="entry name" value="Terpenoid_cyclase/PrenylTrfase"/>
</dbReference>
<dbReference type="SUPFAM" id="SSF48239">
    <property type="entry name" value="Terpenoid cyclases/Protein prenyltransferases"/>
    <property type="match status" value="1"/>
</dbReference>